<sequence length="331" mass="35743">MNDLNNERRSCKMPDSRKEEEEGPDSTQFKCLPRSIRVASFKQSKIETVRSPASGTRMLSWGFDITKSSPLCSSKDGSKRITDASSTKVSFAGFESFREERKEKVIEPDESRVTLPTLPRVVNPIELSVTGPVRNEDISLLHPVSHSTVSRVYSHAGSSCTHINPPNPTHLLFPIPKLIPPNPTALTMPRASPPPSHSHTRPPASGTLRSTRSVPTGHATCGPRPPRGGPAERAPPPAVAASPRPRAARGSPIGTSGSMASVSLAGSDASCRGRNTWVCCSMFEIEQQMCGGAATPSLPEPPMKRCKDSTRRASQTQLPSIQRLSVLFVRP</sequence>
<protein>
    <submittedName>
        <fullName evidence="2">Uncharacterized protein</fullName>
    </submittedName>
</protein>
<dbReference type="Proteomes" id="UP000290560">
    <property type="component" value="Unassembled WGS sequence"/>
</dbReference>
<feature type="compositionally biased region" description="Pro residues" evidence="1">
    <location>
        <begin position="223"/>
        <end position="238"/>
    </location>
</feature>
<dbReference type="EMBL" id="KV875613">
    <property type="protein sequence ID" value="RZR71979.1"/>
    <property type="molecule type" value="Genomic_DNA"/>
</dbReference>
<feature type="compositionally biased region" description="Low complexity" evidence="1">
    <location>
        <begin position="239"/>
        <end position="252"/>
    </location>
</feature>
<evidence type="ECO:0000256" key="1">
    <source>
        <dbReference type="SAM" id="MobiDB-lite"/>
    </source>
</evidence>
<gene>
    <name evidence="2" type="ORF">BHM03_00009284</name>
</gene>
<feature type="compositionally biased region" description="Basic and acidic residues" evidence="1">
    <location>
        <begin position="302"/>
        <end position="311"/>
    </location>
</feature>
<proteinExistence type="predicted"/>
<feature type="region of interest" description="Disordered" evidence="1">
    <location>
        <begin position="1"/>
        <end position="28"/>
    </location>
</feature>
<accession>A0A445MCP5</accession>
<name>A0A445MCP5_ENSVE</name>
<organism evidence="2">
    <name type="scientific">Ensete ventricosum</name>
    <name type="common">Abyssinian banana</name>
    <name type="synonym">Musa ensete</name>
    <dbReference type="NCBI Taxonomy" id="4639"/>
    <lineage>
        <taxon>Eukaryota</taxon>
        <taxon>Viridiplantae</taxon>
        <taxon>Streptophyta</taxon>
        <taxon>Embryophyta</taxon>
        <taxon>Tracheophyta</taxon>
        <taxon>Spermatophyta</taxon>
        <taxon>Magnoliopsida</taxon>
        <taxon>Liliopsida</taxon>
        <taxon>Zingiberales</taxon>
        <taxon>Musaceae</taxon>
        <taxon>Ensete</taxon>
    </lineage>
</organism>
<dbReference type="AlphaFoldDB" id="A0A445MCP5"/>
<feature type="region of interest" description="Disordered" evidence="1">
    <location>
        <begin position="293"/>
        <end position="317"/>
    </location>
</feature>
<feature type="region of interest" description="Disordered" evidence="1">
    <location>
        <begin position="182"/>
        <end position="263"/>
    </location>
</feature>
<feature type="compositionally biased region" description="Basic and acidic residues" evidence="1">
    <location>
        <begin position="1"/>
        <end position="20"/>
    </location>
</feature>
<evidence type="ECO:0000313" key="2">
    <source>
        <dbReference type="EMBL" id="RZR71979.1"/>
    </source>
</evidence>
<reference evidence="2" key="1">
    <citation type="journal article" date="2018" name="Data Brief">
        <title>Genome sequence data from 17 accessions of Ensete ventricosum, a staple food crop for millions in Ethiopia.</title>
        <authorList>
            <person name="Yemataw Z."/>
            <person name="Muzemil S."/>
            <person name="Ambachew D."/>
            <person name="Tripathi L."/>
            <person name="Tesfaye K."/>
            <person name="Chala A."/>
            <person name="Farbos A."/>
            <person name="O'Neill P."/>
            <person name="Moore K."/>
            <person name="Grant M."/>
            <person name="Studholme D.J."/>
        </authorList>
    </citation>
    <scope>NUCLEOTIDE SEQUENCE [LARGE SCALE GENOMIC DNA]</scope>
    <source>
        <tissue evidence="2">Leaf</tissue>
    </source>
</reference>